<dbReference type="Gene3D" id="1.20.1740.10">
    <property type="entry name" value="Amino acid/polyamine transporter I"/>
    <property type="match status" value="1"/>
</dbReference>
<evidence type="ECO:0000256" key="1">
    <source>
        <dbReference type="ARBA" id="ARBA00004651"/>
    </source>
</evidence>
<feature type="transmembrane region" description="Helical" evidence="6">
    <location>
        <begin position="130"/>
        <end position="148"/>
    </location>
</feature>
<sequence>MTTDSTVSTSTPRVQLRKTLTLVPVVMMGLAYMQPMTLFDTFGIVSGLTDGHVATAYAFALIAILFTALSYGKLVRRFPSAGSAYTYAQKAISPTVGFMVGWSSLLDYLFMPMINILLAKIYFETLIPSIPSWIFVVLLVGFMTLSNLRGIKTVANFNSLIVVLQVAVMVAITGMVIYGVAYGEGAGTLTSSRPFWSDNAHVVPMITGATILCFSFLGFDGISSLSEETKDAGRVIPKAIFLTALLGGVIFVVVSYFLQLYFPDISRFQHPDASQPEIMLYVAGKTFQFGILIFSCVTVLASGMAAHAGVSRLMYVMGRDGVFPERFFGYVHPRWRTPALNVVLVGVIALSAISFDLVTATALINFGALVAFTFVNLSVISQFYIRERRNKTLKDTVNYLILPVMGALTVGALWLNLESTSMTLGLVWAAIGLLYLTFVTRSFSQPVPQYNEDLA</sequence>
<keyword evidence="2" id="KW-1003">Cell membrane</keyword>
<feature type="transmembrane region" description="Helical" evidence="6">
    <location>
        <begin position="339"/>
        <end position="358"/>
    </location>
</feature>
<comment type="subcellular location">
    <subcellularLocation>
        <location evidence="1">Cell membrane</location>
        <topology evidence="1">Multi-pass membrane protein</topology>
    </subcellularLocation>
</comment>
<dbReference type="Pfam" id="PF13520">
    <property type="entry name" value="AA_permease_2"/>
    <property type="match status" value="1"/>
</dbReference>
<feature type="transmembrane region" description="Helical" evidence="6">
    <location>
        <begin position="421"/>
        <end position="439"/>
    </location>
</feature>
<dbReference type="PANTHER" id="PTHR42770">
    <property type="entry name" value="AMINO ACID TRANSPORTER-RELATED"/>
    <property type="match status" value="1"/>
</dbReference>
<dbReference type="GO" id="GO:0022857">
    <property type="term" value="F:transmembrane transporter activity"/>
    <property type="evidence" value="ECO:0007669"/>
    <property type="project" value="InterPro"/>
</dbReference>
<dbReference type="RefSeq" id="WP_316392368.1">
    <property type="nucleotide sequence ID" value="NZ_CP136339.1"/>
</dbReference>
<feature type="transmembrane region" description="Helical" evidence="6">
    <location>
        <begin position="51"/>
        <end position="71"/>
    </location>
</feature>
<evidence type="ECO:0000256" key="6">
    <source>
        <dbReference type="SAM" id="Phobius"/>
    </source>
</evidence>
<accession>A0AAX4EXK8</accession>
<protein>
    <submittedName>
        <fullName evidence="7">APC family permease</fullName>
    </submittedName>
</protein>
<keyword evidence="4 6" id="KW-1133">Transmembrane helix</keyword>
<dbReference type="PIRSF" id="PIRSF006060">
    <property type="entry name" value="AA_transporter"/>
    <property type="match status" value="1"/>
</dbReference>
<proteinExistence type="predicted"/>
<keyword evidence="3 6" id="KW-0812">Transmembrane</keyword>
<dbReference type="EMBL" id="CP136339">
    <property type="protein sequence ID" value="WOA51781.1"/>
    <property type="molecule type" value="Genomic_DNA"/>
</dbReference>
<keyword evidence="5 6" id="KW-0472">Membrane</keyword>
<organism evidence="7 8">
    <name type="scientific">Dickeya solani</name>
    <dbReference type="NCBI Taxonomy" id="1089444"/>
    <lineage>
        <taxon>Bacteria</taxon>
        <taxon>Pseudomonadati</taxon>
        <taxon>Pseudomonadota</taxon>
        <taxon>Gammaproteobacteria</taxon>
        <taxon>Enterobacterales</taxon>
        <taxon>Pectobacteriaceae</taxon>
        <taxon>Dickeya</taxon>
    </lineage>
</organism>
<gene>
    <name evidence="7" type="ORF">RXA29_18090</name>
</gene>
<evidence type="ECO:0000256" key="5">
    <source>
        <dbReference type="ARBA" id="ARBA00023136"/>
    </source>
</evidence>
<evidence type="ECO:0000313" key="7">
    <source>
        <dbReference type="EMBL" id="WOA51781.1"/>
    </source>
</evidence>
<feature type="transmembrane region" description="Helical" evidence="6">
    <location>
        <begin position="20"/>
        <end position="39"/>
    </location>
</feature>
<feature type="transmembrane region" description="Helical" evidence="6">
    <location>
        <begin position="364"/>
        <end position="385"/>
    </location>
</feature>
<dbReference type="InterPro" id="IPR050367">
    <property type="entry name" value="APC_superfamily"/>
</dbReference>
<dbReference type="GO" id="GO:0005886">
    <property type="term" value="C:plasma membrane"/>
    <property type="evidence" value="ECO:0007669"/>
    <property type="project" value="UniProtKB-SubCell"/>
</dbReference>
<name>A0AAX4EXK8_9GAMM</name>
<dbReference type="AlphaFoldDB" id="A0AAX4EXK8"/>
<reference evidence="7" key="1">
    <citation type="submission" date="2023-10" db="EMBL/GenBank/DDBJ databases">
        <title>Clonality and diversity in the soft rot Dickeya solani phytopathogen.</title>
        <authorList>
            <person name="Pedron J."/>
            <person name="Van Gijsegem F."/>
            <person name="Portier P."/>
            <person name="Taghouti G."/>
        </authorList>
    </citation>
    <scope>NUCLEOTIDE SEQUENCE</scope>
    <source>
        <strain evidence="7">CFBP5647</strain>
    </source>
</reference>
<feature type="transmembrane region" description="Helical" evidence="6">
    <location>
        <begin position="239"/>
        <end position="262"/>
    </location>
</feature>
<evidence type="ECO:0000313" key="8">
    <source>
        <dbReference type="Proteomes" id="UP001304423"/>
    </source>
</evidence>
<dbReference type="InterPro" id="IPR002293">
    <property type="entry name" value="AA/rel_permease1"/>
</dbReference>
<feature type="transmembrane region" description="Helical" evidence="6">
    <location>
        <begin position="201"/>
        <end position="219"/>
    </location>
</feature>
<dbReference type="Proteomes" id="UP001304423">
    <property type="component" value="Chromosome"/>
</dbReference>
<evidence type="ECO:0000256" key="2">
    <source>
        <dbReference type="ARBA" id="ARBA00022475"/>
    </source>
</evidence>
<feature type="transmembrane region" description="Helical" evidence="6">
    <location>
        <begin position="289"/>
        <end position="310"/>
    </location>
</feature>
<feature type="transmembrane region" description="Helical" evidence="6">
    <location>
        <begin position="91"/>
        <end position="110"/>
    </location>
</feature>
<feature type="transmembrane region" description="Helical" evidence="6">
    <location>
        <begin position="160"/>
        <end position="181"/>
    </location>
</feature>
<dbReference type="PANTHER" id="PTHR42770:SF1">
    <property type="entry name" value="LOW-AFFINITY PUTRESCINE IMPORTER PLAP"/>
    <property type="match status" value="1"/>
</dbReference>
<evidence type="ECO:0000256" key="3">
    <source>
        <dbReference type="ARBA" id="ARBA00022692"/>
    </source>
</evidence>
<evidence type="ECO:0000256" key="4">
    <source>
        <dbReference type="ARBA" id="ARBA00022989"/>
    </source>
</evidence>
<feature type="transmembrane region" description="Helical" evidence="6">
    <location>
        <begin position="397"/>
        <end position="415"/>
    </location>
</feature>